<evidence type="ECO:0000256" key="2">
    <source>
        <dbReference type="SAM" id="Phobius"/>
    </source>
</evidence>
<dbReference type="EMBL" id="JACEGQ020000018">
    <property type="protein sequence ID" value="KAH8482391.1"/>
    <property type="molecule type" value="Genomic_DNA"/>
</dbReference>
<keyword evidence="2" id="KW-0812">Transmembrane</keyword>
<reference evidence="3" key="1">
    <citation type="journal article" date="2021" name="J. Hered.">
        <title>Genome Assembly of Salicaceae Populus deltoides (Eastern Cottonwood) I-69 Based on Nanopore Sequencing and Hi-C Technologies.</title>
        <authorList>
            <person name="Bai S."/>
            <person name="Wu H."/>
            <person name="Zhang J."/>
            <person name="Pan Z."/>
            <person name="Zhao W."/>
            <person name="Li Z."/>
            <person name="Tong C."/>
        </authorList>
    </citation>
    <scope>NUCLEOTIDE SEQUENCE</scope>
    <source>
        <tissue evidence="3">Leaf</tissue>
    </source>
</reference>
<organism evidence="3 4">
    <name type="scientific">Populus deltoides</name>
    <name type="common">Eastern poplar</name>
    <name type="synonym">Eastern cottonwood</name>
    <dbReference type="NCBI Taxonomy" id="3696"/>
    <lineage>
        <taxon>Eukaryota</taxon>
        <taxon>Viridiplantae</taxon>
        <taxon>Streptophyta</taxon>
        <taxon>Embryophyta</taxon>
        <taxon>Tracheophyta</taxon>
        <taxon>Spermatophyta</taxon>
        <taxon>Magnoliopsida</taxon>
        <taxon>eudicotyledons</taxon>
        <taxon>Gunneridae</taxon>
        <taxon>Pentapetalae</taxon>
        <taxon>rosids</taxon>
        <taxon>fabids</taxon>
        <taxon>Malpighiales</taxon>
        <taxon>Salicaceae</taxon>
        <taxon>Saliceae</taxon>
        <taxon>Populus</taxon>
    </lineage>
</organism>
<name>A0A8T2WQV7_POPDE</name>
<gene>
    <name evidence="3" type="ORF">H0E87_029726</name>
</gene>
<protein>
    <submittedName>
        <fullName evidence="3">Uncharacterized protein</fullName>
    </submittedName>
</protein>
<keyword evidence="4" id="KW-1185">Reference proteome</keyword>
<accession>A0A8T2WQV7</accession>
<comment type="caution">
    <text evidence="3">The sequence shown here is derived from an EMBL/GenBank/DDBJ whole genome shotgun (WGS) entry which is preliminary data.</text>
</comment>
<dbReference type="AlphaFoldDB" id="A0A8T2WQV7"/>
<dbReference type="Proteomes" id="UP000807159">
    <property type="component" value="Chromosome 18"/>
</dbReference>
<keyword evidence="2" id="KW-1133">Transmembrane helix</keyword>
<sequence>MWLTYVRWYCMVALSSDIREFFEAPIVSSSWKTDVSAVSVLMAYPRLRLLSLVFAFGFLLPCLLRRQPQISYTQLGAHAKTLQPDRLTFTVDETSCLSPWPSTNGPAFRVAGPTDSSCRGPLP</sequence>
<proteinExistence type="predicted"/>
<keyword evidence="2" id="KW-0472">Membrane</keyword>
<feature type="transmembrane region" description="Helical" evidence="2">
    <location>
        <begin position="47"/>
        <end position="64"/>
    </location>
</feature>
<evidence type="ECO:0000256" key="1">
    <source>
        <dbReference type="SAM" id="MobiDB-lite"/>
    </source>
</evidence>
<evidence type="ECO:0000313" key="4">
    <source>
        <dbReference type="Proteomes" id="UP000807159"/>
    </source>
</evidence>
<evidence type="ECO:0000313" key="3">
    <source>
        <dbReference type="EMBL" id="KAH8482391.1"/>
    </source>
</evidence>
<feature type="region of interest" description="Disordered" evidence="1">
    <location>
        <begin position="104"/>
        <end position="123"/>
    </location>
</feature>